<dbReference type="InterPro" id="IPR002123">
    <property type="entry name" value="Plipid/glycerol_acylTrfase"/>
</dbReference>
<name>A0A0P1FBM9_9RHOB</name>
<dbReference type="GO" id="GO:0016746">
    <property type="term" value="F:acyltransferase activity"/>
    <property type="evidence" value="ECO:0007669"/>
    <property type="project" value="UniProtKB-KW"/>
</dbReference>
<evidence type="ECO:0000313" key="5">
    <source>
        <dbReference type="Proteomes" id="UP000051887"/>
    </source>
</evidence>
<reference evidence="3 5" key="2">
    <citation type="submission" date="2015-09" db="EMBL/GenBank/DDBJ databases">
        <authorList>
            <consortium name="Swine Surveillance"/>
        </authorList>
    </citation>
    <scope>NUCLEOTIDE SEQUENCE [LARGE SCALE GENOMIC DNA]</scope>
    <source>
        <strain evidence="3 5">5120</strain>
    </source>
</reference>
<keyword evidence="3" id="KW-0808">Transferase</keyword>
<keyword evidence="3" id="KW-0012">Acyltransferase</keyword>
<sequence length="309" mass="35093">MASKRHIARDISYSYAGRTKGGRALIRTLENMTGRIRMIKRASGYERDVENGADFWQVMVERYGLSLDVIGGSLENIPAEGPLILIANHPYGILDGLMMGHILSERRDRDFRILAHRVFRKSEDLNKVVLPISFDEDRAAVKLNLQTRKEAEQYLKAGGAVGIFPGGTVSTSARPFSNPMDPHWRNFTARMIAKSGATVVPVFFDGNTSRLFQIASHMHYTLRMGLLIKEFAKRVDTPVKVVVGEPIKAEEIRARAGDSKELMDFLRKSTYDLSPRPIETREYGFEFEDKHKAEFLARQKAFKETRQSR</sequence>
<keyword evidence="4" id="KW-1185">Reference proteome</keyword>
<evidence type="ECO:0000313" key="3">
    <source>
        <dbReference type="EMBL" id="CUH70581.1"/>
    </source>
</evidence>
<dbReference type="SMART" id="SM00563">
    <property type="entry name" value="PlsC"/>
    <property type="match status" value="1"/>
</dbReference>
<protein>
    <submittedName>
        <fullName evidence="3">2-acyl-glycerophospho-ethanolamine acyltransferase</fullName>
    </submittedName>
</protein>
<dbReference type="CDD" id="cd07986">
    <property type="entry name" value="LPLAT_ACT14924-like"/>
    <property type="match status" value="1"/>
</dbReference>
<dbReference type="Proteomes" id="UP000051086">
    <property type="component" value="Unassembled WGS sequence"/>
</dbReference>
<dbReference type="AlphaFoldDB" id="A0A0P1FBM9"/>
<proteinExistence type="predicted"/>
<dbReference type="EMBL" id="CYSB01000025">
    <property type="protein sequence ID" value="CUH65593.1"/>
    <property type="molecule type" value="Genomic_DNA"/>
</dbReference>
<dbReference type="SUPFAM" id="SSF69593">
    <property type="entry name" value="Glycerol-3-phosphate (1)-acyltransferase"/>
    <property type="match status" value="1"/>
</dbReference>
<evidence type="ECO:0000259" key="1">
    <source>
        <dbReference type="SMART" id="SM00563"/>
    </source>
</evidence>
<dbReference type="EMBL" id="CYSC01000007">
    <property type="protein sequence ID" value="CUH70581.1"/>
    <property type="molecule type" value="Genomic_DNA"/>
</dbReference>
<dbReference type="RefSeq" id="WP_058241919.1">
    <property type="nucleotide sequence ID" value="NZ_CYSB01000025.1"/>
</dbReference>
<organism evidence="3 5">
    <name type="scientific">Thalassovita autumnalis</name>
    <dbReference type="NCBI Taxonomy" id="2072972"/>
    <lineage>
        <taxon>Bacteria</taxon>
        <taxon>Pseudomonadati</taxon>
        <taxon>Pseudomonadota</taxon>
        <taxon>Alphaproteobacteria</taxon>
        <taxon>Rhodobacterales</taxon>
        <taxon>Roseobacteraceae</taxon>
        <taxon>Thalassovita</taxon>
    </lineage>
</organism>
<gene>
    <name evidence="2" type="ORF">TL5118_01377</name>
    <name evidence="3" type="ORF">TL5120_00358</name>
</gene>
<dbReference type="Pfam" id="PF19576">
    <property type="entry name" value="Acyltransf_2"/>
    <property type="match status" value="1"/>
</dbReference>
<evidence type="ECO:0000313" key="4">
    <source>
        <dbReference type="Proteomes" id="UP000051086"/>
    </source>
</evidence>
<dbReference type="InterPro" id="IPR045746">
    <property type="entry name" value="ACT14924-like_Acyltransf_dom"/>
</dbReference>
<accession>A0A0P1FBM9</accession>
<feature type="domain" description="Phospholipid/glycerol acyltransferase" evidence="1">
    <location>
        <begin position="83"/>
        <end position="207"/>
    </location>
</feature>
<evidence type="ECO:0000313" key="2">
    <source>
        <dbReference type="EMBL" id="CUH65593.1"/>
    </source>
</evidence>
<dbReference type="Proteomes" id="UP000051887">
    <property type="component" value="Unassembled WGS sequence"/>
</dbReference>
<reference evidence="2 4" key="1">
    <citation type="submission" date="2015-09" db="EMBL/GenBank/DDBJ databases">
        <authorList>
            <person name="Rodrigo-Torres L."/>
            <person name="Arahal D.R."/>
        </authorList>
    </citation>
    <scope>NUCLEOTIDE SEQUENCE [LARGE SCALE GENOMIC DNA]</scope>
    <source>
        <strain evidence="2 4">CECT 5118</strain>
    </source>
</reference>
<dbReference type="OrthoDB" id="1113830at2"/>